<evidence type="ECO:0000313" key="4">
    <source>
        <dbReference type="Proteomes" id="UP000663845"/>
    </source>
</evidence>
<dbReference type="Proteomes" id="UP000663844">
    <property type="component" value="Unassembled WGS sequence"/>
</dbReference>
<dbReference type="Proteomes" id="UP000663845">
    <property type="component" value="Unassembled WGS sequence"/>
</dbReference>
<sequence length="199" mass="23982">MELKKFLLILLFIITIKCIESKKSLRTFVVSQDKPPKPKPLTDFTAYDSREKNRWYLIRTTSTDLDTIVIIDYRAKKIIANVEGEWVNNIFNVTFSIYDDTLDKWIDGVMIRKSKVFSTKYEIQWNNERLYIKPSTFRKTMKIYKETSNELYAQSRYRSIWRTWSKYKYDLQIYTTKLPDALYLMIMTVMHHTTQLHNV</sequence>
<evidence type="ECO:0000313" key="3">
    <source>
        <dbReference type="EMBL" id="CAF3515683.1"/>
    </source>
</evidence>
<feature type="signal peptide" evidence="1">
    <location>
        <begin position="1"/>
        <end position="21"/>
    </location>
</feature>
<accession>A0A815AIH4</accession>
<comment type="caution">
    <text evidence="2">The sequence shown here is derived from an EMBL/GenBank/DDBJ whole genome shotgun (WGS) entry which is preliminary data.</text>
</comment>
<protein>
    <submittedName>
        <fullName evidence="2">Uncharacterized protein</fullName>
    </submittedName>
</protein>
<evidence type="ECO:0000256" key="1">
    <source>
        <dbReference type="SAM" id="SignalP"/>
    </source>
</evidence>
<proteinExistence type="predicted"/>
<gene>
    <name evidence="2" type="ORF">JYZ213_LOCUS29829</name>
    <name evidence="3" type="ORF">OXD698_LOCUS2136</name>
</gene>
<feature type="chain" id="PRO_5035604427" evidence="1">
    <location>
        <begin position="22"/>
        <end position="199"/>
    </location>
</feature>
<evidence type="ECO:0000313" key="2">
    <source>
        <dbReference type="EMBL" id="CAF1255052.1"/>
    </source>
</evidence>
<dbReference type="AlphaFoldDB" id="A0A815AIH4"/>
<dbReference type="EMBL" id="CAJOAZ010000068">
    <property type="protein sequence ID" value="CAF3515683.1"/>
    <property type="molecule type" value="Genomic_DNA"/>
</dbReference>
<reference evidence="2" key="1">
    <citation type="submission" date="2021-02" db="EMBL/GenBank/DDBJ databases">
        <authorList>
            <person name="Nowell W R."/>
        </authorList>
    </citation>
    <scope>NUCLEOTIDE SEQUENCE</scope>
</reference>
<dbReference type="EMBL" id="CAJNOG010000464">
    <property type="protein sequence ID" value="CAF1255052.1"/>
    <property type="molecule type" value="Genomic_DNA"/>
</dbReference>
<name>A0A815AIH4_9BILA</name>
<organism evidence="2 4">
    <name type="scientific">Adineta steineri</name>
    <dbReference type="NCBI Taxonomy" id="433720"/>
    <lineage>
        <taxon>Eukaryota</taxon>
        <taxon>Metazoa</taxon>
        <taxon>Spiralia</taxon>
        <taxon>Gnathifera</taxon>
        <taxon>Rotifera</taxon>
        <taxon>Eurotatoria</taxon>
        <taxon>Bdelloidea</taxon>
        <taxon>Adinetida</taxon>
        <taxon>Adinetidae</taxon>
        <taxon>Adineta</taxon>
    </lineage>
</organism>
<keyword evidence="1" id="KW-0732">Signal</keyword>